<organism evidence="1 2">
    <name type="scientific">Reticulomyxa filosa</name>
    <dbReference type="NCBI Taxonomy" id="46433"/>
    <lineage>
        <taxon>Eukaryota</taxon>
        <taxon>Sar</taxon>
        <taxon>Rhizaria</taxon>
        <taxon>Retaria</taxon>
        <taxon>Foraminifera</taxon>
        <taxon>Monothalamids</taxon>
        <taxon>Reticulomyxidae</taxon>
        <taxon>Reticulomyxa</taxon>
    </lineage>
</organism>
<evidence type="ECO:0000313" key="2">
    <source>
        <dbReference type="Proteomes" id="UP000023152"/>
    </source>
</evidence>
<name>X6LMN8_RETFI</name>
<keyword evidence="2" id="KW-1185">Reference proteome</keyword>
<protein>
    <submittedName>
        <fullName evidence="1">Uncharacterized protein</fullName>
    </submittedName>
</protein>
<proteinExistence type="predicted"/>
<reference evidence="1 2" key="1">
    <citation type="journal article" date="2013" name="Curr. Biol.">
        <title>The Genome of the Foraminiferan Reticulomyxa filosa.</title>
        <authorList>
            <person name="Glockner G."/>
            <person name="Hulsmann N."/>
            <person name="Schleicher M."/>
            <person name="Noegel A.A."/>
            <person name="Eichinger L."/>
            <person name="Gallinger C."/>
            <person name="Pawlowski J."/>
            <person name="Sierra R."/>
            <person name="Euteneuer U."/>
            <person name="Pillet L."/>
            <person name="Moustafa A."/>
            <person name="Platzer M."/>
            <person name="Groth M."/>
            <person name="Szafranski K."/>
            <person name="Schliwa M."/>
        </authorList>
    </citation>
    <scope>NUCLEOTIDE SEQUENCE [LARGE SCALE GENOMIC DNA]</scope>
</reference>
<dbReference type="Proteomes" id="UP000023152">
    <property type="component" value="Unassembled WGS sequence"/>
</dbReference>
<evidence type="ECO:0000313" key="1">
    <source>
        <dbReference type="EMBL" id="ETO02656.1"/>
    </source>
</evidence>
<comment type="caution">
    <text evidence="1">The sequence shown here is derived from an EMBL/GenBank/DDBJ whole genome shotgun (WGS) entry which is preliminary data.</text>
</comment>
<accession>X6LMN8</accession>
<dbReference type="EMBL" id="ASPP01035226">
    <property type="protein sequence ID" value="ETO02656.1"/>
    <property type="molecule type" value="Genomic_DNA"/>
</dbReference>
<sequence>MLCITTQEKKKIESGLEIGAVIRSTKMFKTQEKIVNIVLEKKDWENVGKKLLGKKVKKKGKIDKNEIFKNKMNKKNIKMRKKRKIKMKKIK</sequence>
<dbReference type="AlphaFoldDB" id="X6LMN8"/>
<gene>
    <name evidence="1" type="ORF">RFI_34762</name>
</gene>